<dbReference type="InterPro" id="IPR036412">
    <property type="entry name" value="HAD-like_sf"/>
</dbReference>
<keyword evidence="2" id="KW-0597">Phosphoprotein</keyword>
<dbReference type="GO" id="GO:0016887">
    <property type="term" value="F:ATP hydrolysis activity"/>
    <property type="evidence" value="ECO:0007669"/>
    <property type="project" value="InterPro"/>
</dbReference>
<reference evidence="13" key="2">
    <citation type="submission" date="2023-05" db="EMBL/GenBank/DDBJ databases">
        <authorList>
            <person name="Fouks B."/>
        </authorList>
    </citation>
    <scope>NUCLEOTIDE SEQUENCE</scope>
    <source>
        <strain evidence="13">Stay&amp;Tobe</strain>
        <tissue evidence="13">Testes</tissue>
    </source>
</reference>
<dbReference type="Gene3D" id="1.20.1110.10">
    <property type="entry name" value="Calcium-transporting ATPase, transmembrane domain"/>
    <property type="match status" value="1"/>
</dbReference>
<keyword evidence="5" id="KW-0547">Nucleotide-binding</keyword>
<feature type="non-terminal residue" evidence="13">
    <location>
        <position position="1"/>
    </location>
</feature>
<feature type="transmembrane region" description="Helical" evidence="11">
    <location>
        <begin position="279"/>
        <end position="300"/>
    </location>
</feature>
<feature type="transmembrane region" description="Helical" evidence="11">
    <location>
        <begin position="163"/>
        <end position="185"/>
    </location>
</feature>
<sequence>NFSQVVTKGTIFARMAPDQKTQLVEMLQSLDYIVAMCGDGANDCGALKAAHIGISLSEAEASVAAPFTSRVANITCVLKLIQEGRCALVTSFGIFKYMALYSLIQFITVLILYTRASILGNMQFLYIDLVITTSIAVVMGRTGPANRLVSKRPMGSLMSASNIIPLIIQVLLTIAVQIATLYFLMQQHWFEPIKKKDLPEETVLCWENTSLFCVSSYQYVILAVVYSKGEPHRKPFYSNLLFLIAVVILTLFTTLLLLYPAEPLAEIFELIPVSNKPDFFHFRLWLLAFPVVNLLLSTFIETCVADTRWFKSLLHFLKGKKEPKNRYKQIDREMSINSWLHEVNM</sequence>
<evidence type="ECO:0000256" key="7">
    <source>
        <dbReference type="ARBA" id="ARBA00022842"/>
    </source>
</evidence>
<dbReference type="GO" id="GO:0140358">
    <property type="term" value="F:P-type transmembrane transporter activity"/>
    <property type="evidence" value="ECO:0007669"/>
    <property type="project" value="InterPro"/>
</dbReference>
<accession>A0AAD7ZKF2</accession>
<evidence type="ECO:0000313" key="14">
    <source>
        <dbReference type="Proteomes" id="UP001233999"/>
    </source>
</evidence>
<keyword evidence="3 11" id="KW-0812">Transmembrane</keyword>
<gene>
    <name evidence="13" type="ORF">L9F63_023341</name>
</gene>
<evidence type="ECO:0000256" key="1">
    <source>
        <dbReference type="ARBA" id="ARBA00004141"/>
    </source>
</evidence>
<dbReference type="InterPro" id="IPR006544">
    <property type="entry name" value="P-type_TPase_V"/>
</dbReference>
<dbReference type="InterPro" id="IPR001757">
    <property type="entry name" value="P_typ_ATPase"/>
</dbReference>
<comment type="caution">
    <text evidence="13">The sequence shown here is derived from an EMBL/GenBank/DDBJ whole genome shotgun (WGS) entry which is preliminary data.</text>
</comment>
<keyword evidence="4" id="KW-0479">Metal-binding</keyword>
<dbReference type="NCBIfam" id="TIGR01494">
    <property type="entry name" value="ATPase_P-type"/>
    <property type="match status" value="1"/>
</dbReference>
<dbReference type="GO" id="GO:0006874">
    <property type="term" value="P:intracellular calcium ion homeostasis"/>
    <property type="evidence" value="ECO:0007669"/>
    <property type="project" value="TreeGrafter"/>
</dbReference>
<feature type="transmembrane region" description="Helical" evidence="11">
    <location>
        <begin position="236"/>
        <end position="259"/>
    </location>
</feature>
<reference evidence="13" key="1">
    <citation type="journal article" date="2023" name="IScience">
        <title>Live-bearing cockroach genome reveals convergent evolutionary mechanisms linked to viviparity in insects and beyond.</title>
        <authorList>
            <person name="Fouks B."/>
            <person name="Harrison M.C."/>
            <person name="Mikhailova A.A."/>
            <person name="Marchal E."/>
            <person name="English S."/>
            <person name="Carruthers M."/>
            <person name="Jennings E.C."/>
            <person name="Chiamaka E.L."/>
            <person name="Frigard R.A."/>
            <person name="Pippel M."/>
            <person name="Attardo G.M."/>
            <person name="Benoit J.B."/>
            <person name="Bornberg-Bauer E."/>
            <person name="Tobe S.S."/>
        </authorList>
    </citation>
    <scope>NUCLEOTIDE SEQUENCE</scope>
    <source>
        <strain evidence="13">Stay&amp;Tobe</strain>
    </source>
</reference>
<evidence type="ECO:0000256" key="9">
    <source>
        <dbReference type="ARBA" id="ARBA00022989"/>
    </source>
</evidence>
<evidence type="ECO:0000256" key="8">
    <source>
        <dbReference type="ARBA" id="ARBA00022967"/>
    </source>
</evidence>
<keyword evidence="10 11" id="KW-0472">Membrane</keyword>
<keyword evidence="6" id="KW-0067">ATP-binding</keyword>
<dbReference type="InterPro" id="IPR006068">
    <property type="entry name" value="ATPase_P-typ_cation-transptr_C"/>
</dbReference>
<dbReference type="GO" id="GO:0015203">
    <property type="term" value="F:polyamine transmembrane transporter activity"/>
    <property type="evidence" value="ECO:0007669"/>
    <property type="project" value="TreeGrafter"/>
</dbReference>
<proteinExistence type="predicted"/>
<dbReference type="AlphaFoldDB" id="A0AAD7ZKF2"/>
<evidence type="ECO:0000256" key="5">
    <source>
        <dbReference type="ARBA" id="ARBA00022741"/>
    </source>
</evidence>
<evidence type="ECO:0000256" key="11">
    <source>
        <dbReference type="SAM" id="Phobius"/>
    </source>
</evidence>
<dbReference type="GO" id="GO:0046872">
    <property type="term" value="F:metal ion binding"/>
    <property type="evidence" value="ECO:0007669"/>
    <property type="project" value="UniProtKB-KW"/>
</dbReference>
<keyword evidence="8" id="KW-1278">Translocase</keyword>
<dbReference type="Gene3D" id="3.40.50.1000">
    <property type="entry name" value="HAD superfamily/HAD-like"/>
    <property type="match status" value="1"/>
</dbReference>
<dbReference type="GO" id="GO:0005524">
    <property type="term" value="F:ATP binding"/>
    <property type="evidence" value="ECO:0007669"/>
    <property type="project" value="UniProtKB-KW"/>
</dbReference>
<evidence type="ECO:0000313" key="13">
    <source>
        <dbReference type="EMBL" id="KAJ9581483.1"/>
    </source>
</evidence>
<keyword evidence="14" id="KW-1185">Reference proteome</keyword>
<evidence type="ECO:0000259" key="12">
    <source>
        <dbReference type="Pfam" id="PF00689"/>
    </source>
</evidence>
<feature type="domain" description="Cation-transporting P-type ATPase C-terminal" evidence="12">
    <location>
        <begin position="118"/>
        <end position="291"/>
    </location>
</feature>
<evidence type="ECO:0000256" key="3">
    <source>
        <dbReference type="ARBA" id="ARBA00022692"/>
    </source>
</evidence>
<feature type="transmembrane region" description="Helical" evidence="11">
    <location>
        <begin position="125"/>
        <end position="143"/>
    </location>
</feature>
<dbReference type="PANTHER" id="PTHR45630:SF8">
    <property type="entry name" value="CATION-TRANSPORTING ATPASE"/>
    <property type="match status" value="1"/>
</dbReference>
<keyword evidence="7" id="KW-0460">Magnesium</keyword>
<feature type="transmembrane region" description="Helical" evidence="11">
    <location>
        <begin position="94"/>
        <end position="113"/>
    </location>
</feature>
<dbReference type="InterPro" id="IPR023214">
    <property type="entry name" value="HAD_sf"/>
</dbReference>
<dbReference type="GO" id="GO:0019829">
    <property type="term" value="F:ATPase-coupled monoatomic cation transmembrane transporter activity"/>
    <property type="evidence" value="ECO:0007669"/>
    <property type="project" value="TreeGrafter"/>
</dbReference>
<organism evidence="13 14">
    <name type="scientific">Diploptera punctata</name>
    <name type="common">Pacific beetle cockroach</name>
    <dbReference type="NCBI Taxonomy" id="6984"/>
    <lineage>
        <taxon>Eukaryota</taxon>
        <taxon>Metazoa</taxon>
        <taxon>Ecdysozoa</taxon>
        <taxon>Arthropoda</taxon>
        <taxon>Hexapoda</taxon>
        <taxon>Insecta</taxon>
        <taxon>Pterygota</taxon>
        <taxon>Neoptera</taxon>
        <taxon>Polyneoptera</taxon>
        <taxon>Dictyoptera</taxon>
        <taxon>Blattodea</taxon>
        <taxon>Blaberoidea</taxon>
        <taxon>Blaberidae</taxon>
        <taxon>Diplopterinae</taxon>
        <taxon>Diploptera</taxon>
    </lineage>
</organism>
<evidence type="ECO:0000256" key="6">
    <source>
        <dbReference type="ARBA" id="ARBA00022840"/>
    </source>
</evidence>
<evidence type="ECO:0000256" key="10">
    <source>
        <dbReference type="ARBA" id="ARBA00023136"/>
    </source>
</evidence>
<dbReference type="SUPFAM" id="SSF56784">
    <property type="entry name" value="HAD-like"/>
    <property type="match status" value="1"/>
</dbReference>
<dbReference type="Proteomes" id="UP001233999">
    <property type="component" value="Unassembled WGS sequence"/>
</dbReference>
<keyword evidence="9 11" id="KW-1133">Transmembrane helix</keyword>
<protein>
    <recommendedName>
        <fullName evidence="12">Cation-transporting P-type ATPase C-terminal domain-containing protein</fullName>
    </recommendedName>
</protein>
<dbReference type="Pfam" id="PF00689">
    <property type="entry name" value="Cation_ATPase_C"/>
    <property type="match status" value="1"/>
</dbReference>
<comment type="subcellular location">
    <subcellularLocation>
        <location evidence="1">Membrane</location>
        <topology evidence="1">Multi-pass membrane protein</topology>
    </subcellularLocation>
</comment>
<dbReference type="EMBL" id="JASPKZ010007913">
    <property type="protein sequence ID" value="KAJ9581483.1"/>
    <property type="molecule type" value="Genomic_DNA"/>
</dbReference>
<evidence type="ECO:0000256" key="4">
    <source>
        <dbReference type="ARBA" id="ARBA00022723"/>
    </source>
</evidence>
<dbReference type="PANTHER" id="PTHR45630">
    <property type="entry name" value="CATION-TRANSPORTING ATPASE-RELATED"/>
    <property type="match status" value="1"/>
</dbReference>
<name>A0AAD7ZKF2_DIPPU</name>
<evidence type="ECO:0000256" key="2">
    <source>
        <dbReference type="ARBA" id="ARBA00022553"/>
    </source>
</evidence>
<dbReference type="SUPFAM" id="SSF81665">
    <property type="entry name" value="Calcium ATPase, transmembrane domain M"/>
    <property type="match status" value="1"/>
</dbReference>
<dbReference type="InterPro" id="IPR023298">
    <property type="entry name" value="ATPase_P-typ_TM_dom_sf"/>
</dbReference>
<dbReference type="GO" id="GO:0016020">
    <property type="term" value="C:membrane"/>
    <property type="evidence" value="ECO:0007669"/>
    <property type="project" value="UniProtKB-SubCell"/>
</dbReference>